<protein>
    <recommendedName>
        <fullName evidence="6">S-protein homolog</fullName>
    </recommendedName>
</protein>
<gene>
    <name evidence="7" type="ORF">MIMGU_mgv1a025844mg</name>
</gene>
<feature type="chain" id="PRO_5025095965" description="S-protein homolog" evidence="6">
    <location>
        <begin position="20"/>
        <end position="132"/>
    </location>
</feature>
<evidence type="ECO:0000256" key="1">
    <source>
        <dbReference type="ARBA" id="ARBA00004613"/>
    </source>
</evidence>
<proteinExistence type="inferred from homology"/>
<evidence type="ECO:0000313" key="8">
    <source>
        <dbReference type="Proteomes" id="UP000030748"/>
    </source>
</evidence>
<comment type="similarity">
    <text evidence="2 6">Belongs to the plant self-incompatibility (S1) protein family.</text>
</comment>
<dbReference type="Proteomes" id="UP000030748">
    <property type="component" value="Unassembled WGS sequence"/>
</dbReference>
<sequence length="132" mass="15374">MKNLLCFLILSTFFLGTMGRSCFPRTEYIVHVVNKIRPDAGPMFAHCASGDKELGNHTLYYNDDFNWSLCEGFLHRTLFFCRITWGSKSVSFDVYRSSDRGECLTDVCYWEARLDGIYFSVMHFLSLTYLML</sequence>
<keyword evidence="4 6" id="KW-0964">Secreted</keyword>
<evidence type="ECO:0000256" key="6">
    <source>
        <dbReference type="RuleBase" id="RU367044"/>
    </source>
</evidence>
<dbReference type="EMBL" id="KI630900">
    <property type="protein sequence ID" value="EYU31747.1"/>
    <property type="molecule type" value="Genomic_DNA"/>
</dbReference>
<dbReference type="eggNOG" id="ENOG502SQIK">
    <property type="taxonomic scope" value="Eukaryota"/>
</dbReference>
<evidence type="ECO:0000256" key="4">
    <source>
        <dbReference type="ARBA" id="ARBA00022525"/>
    </source>
</evidence>
<evidence type="ECO:0000313" key="7">
    <source>
        <dbReference type="EMBL" id="EYU31747.1"/>
    </source>
</evidence>
<accession>A0A022QSM8</accession>
<keyword evidence="5 6" id="KW-0732">Signal</keyword>
<evidence type="ECO:0000256" key="2">
    <source>
        <dbReference type="ARBA" id="ARBA00005581"/>
    </source>
</evidence>
<comment type="subcellular location">
    <subcellularLocation>
        <location evidence="1 6">Secreted</location>
    </subcellularLocation>
</comment>
<keyword evidence="3 6" id="KW-0713">Self-incompatibility</keyword>
<dbReference type="GO" id="GO:0005576">
    <property type="term" value="C:extracellular region"/>
    <property type="evidence" value="ECO:0007669"/>
    <property type="project" value="UniProtKB-SubCell"/>
</dbReference>
<reference evidence="7 8" key="1">
    <citation type="journal article" date="2013" name="Proc. Natl. Acad. Sci. U.S.A.">
        <title>Fine-scale variation in meiotic recombination in Mimulus inferred from population shotgun sequencing.</title>
        <authorList>
            <person name="Hellsten U."/>
            <person name="Wright K.M."/>
            <person name="Jenkins J."/>
            <person name="Shu S."/>
            <person name="Yuan Y."/>
            <person name="Wessler S.R."/>
            <person name="Schmutz J."/>
            <person name="Willis J.H."/>
            <person name="Rokhsar D.S."/>
        </authorList>
    </citation>
    <scope>NUCLEOTIDE SEQUENCE [LARGE SCALE GENOMIC DNA]</scope>
    <source>
        <strain evidence="8">cv. DUN x IM62</strain>
    </source>
</reference>
<dbReference type="PANTHER" id="PTHR31232:SF61">
    <property type="entry name" value="S-PROTEIN HOMOLOG"/>
    <property type="match status" value="1"/>
</dbReference>
<dbReference type="InterPro" id="IPR010264">
    <property type="entry name" value="Self-incomp_S1"/>
</dbReference>
<evidence type="ECO:0000256" key="5">
    <source>
        <dbReference type="ARBA" id="ARBA00022729"/>
    </source>
</evidence>
<dbReference type="AlphaFoldDB" id="A0A022QSM8"/>
<feature type="signal peptide" evidence="6">
    <location>
        <begin position="1"/>
        <end position="19"/>
    </location>
</feature>
<dbReference type="Pfam" id="PF05938">
    <property type="entry name" value="Self-incomp_S1"/>
    <property type="match status" value="1"/>
</dbReference>
<name>A0A022QSM8_ERYGU</name>
<keyword evidence="8" id="KW-1185">Reference proteome</keyword>
<evidence type="ECO:0000256" key="3">
    <source>
        <dbReference type="ARBA" id="ARBA00022471"/>
    </source>
</evidence>
<organism evidence="7 8">
    <name type="scientific">Erythranthe guttata</name>
    <name type="common">Yellow monkey flower</name>
    <name type="synonym">Mimulus guttatus</name>
    <dbReference type="NCBI Taxonomy" id="4155"/>
    <lineage>
        <taxon>Eukaryota</taxon>
        <taxon>Viridiplantae</taxon>
        <taxon>Streptophyta</taxon>
        <taxon>Embryophyta</taxon>
        <taxon>Tracheophyta</taxon>
        <taxon>Spermatophyta</taxon>
        <taxon>Magnoliopsida</taxon>
        <taxon>eudicotyledons</taxon>
        <taxon>Gunneridae</taxon>
        <taxon>Pentapetalae</taxon>
        <taxon>asterids</taxon>
        <taxon>lamiids</taxon>
        <taxon>Lamiales</taxon>
        <taxon>Phrymaceae</taxon>
        <taxon>Erythranthe</taxon>
    </lineage>
</organism>
<dbReference type="GO" id="GO:0060320">
    <property type="term" value="P:rejection of self pollen"/>
    <property type="evidence" value="ECO:0007669"/>
    <property type="project" value="UniProtKB-KW"/>
</dbReference>
<dbReference type="PANTHER" id="PTHR31232">
    <property type="match status" value="1"/>
</dbReference>